<dbReference type="OrthoDB" id="10004862at2759"/>
<dbReference type="Pfam" id="PF14027">
    <property type="entry name" value="Questin_oxidase"/>
    <property type="match status" value="1"/>
</dbReference>
<reference evidence="2" key="1">
    <citation type="submission" date="2015-01" db="EMBL/GenBank/DDBJ databases">
        <title>The Genome Sequence of Cryptococcus gattii CA1280.</title>
        <authorList>
            <consortium name="The Broad Institute Genomics Platform"/>
            <person name="Cuomo C."/>
            <person name="Litvintseva A."/>
            <person name="Chen Y."/>
            <person name="Heitman J."/>
            <person name="Sun S."/>
            <person name="Springer D."/>
            <person name="Dromer F."/>
            <person name="Young S."/>
            <person name="Zeng Q."/>
            <person name="Gargeya S."/>
            <person name="Abouelleil A."/>
            <person name="Alvarado L."/>
            <person name="Chapman S.B."/>
            <person name="Gainer-Dewar J."/>
            <person name="Goldberg J."/>
            <person name="Griggs A."/>
            <person name="Gujja S."/>
            <person name="Hansen M."/>
            <person name="Howarth C."/>
            <person name="Imamovic A."/>
            <person name="Larimer J."/>
            <person name="Murphy C."/>
            <person name="Naylor J."/>
            <person name="Pearson M."/>
            <person name="Priest M."/>
            <person name="Roberts A."/>
            <person name="Saif S."/>
            <person name="Shea T."/>
            <person name="Sykes S."/>
            <person name="Wortman J."/>
            <person name="Nusbaum C."/>
            <person name="Birren B."/>
        </authorList>
    </citation>
    <scope>NUCLEOTIDE SEQUENCE [LARGE SCALE GENOMIC DNA]</scope>
    <source>
        <strain evidence="2">CA1280</strain>
    </source>
</reference>
<proteinExistence type="predicted"/>
<dbReference type="EMBL" id="KN847973">
    <property type="protein sequence ID" value="KIR50104.1"/>
    <property type="molecule type" value="Genomic_DNA"/>
</dbReference>
<gene>
    <name evidence="2" type="ORF">I312_00035</name>
</gene>
<name>A0A0D0VUI1_CRYGA</name>
<dbReference type="PANTHER" id="PTHR35870">
    <property type="entry name" value="PROTEIN, PUTATIVE (AFU_ORTHOLOGUE AFUA_5G03330)-RELATED"/>
    <property type="match status" value="1"/>
</dbReference>
<organism evidence="2">
    <name type="scientific">Cryptococcus bacillisporus CA1280</name>
    <dbReference type="NCBI Taxonomy" id="1296109"/>
    <lineage>
        <taxon>Eukaryota</taxon>
        <taxon>Fungi</taxon>
        <taxon>Dikarya</taxon>
        <taxon>Basidiomycota</taxon>
        <taxon>Agaricomycotina</taxon>
        <taxon>Tremellomycetes</taxon>
        <taxon>Tremellales</taxon>
        <taxon>Cryptococcaceae</taxon>
        <taxon>Cryptococcus</taxon>
        <taxon>Cryptococcus gattii species complex</taxon>
    </lineage>
</organism>
<dbReference type="HOGENOM" id="CLU_019145_1_0_1"/>
<evidence type="ECO:0000256" key="1">
    <source>
        <dbReference type="ARBA" id="ARBA00023002"/>
    </source>
</evidence>
<accession>A0A0D0VUI1</accession>
<protein>
    <submittedName>
        <fullName evidence="2">Uncharacterized protein</fullName>
    </submittedName>
</protein>
<sequence length="561" mass="62649">MIYFPPKTSAISIPRTIQQPFQRRIVTAMSAGPPSFARNFPTSTAEPSAYFKWPGVTWDSTKAVREVLEENDRGYDIFESVRYAHNHFPHSVLSRYAFGAPRKLIHDCWNHDKRHLVSLDPAGPDRKDVDETKVPKKITREDWGNYLGNKGCYGPYLVFFHDEIARLGPQGVLEEYMFSPQANWETFTDPTGKDHGPPNMFNRLVAGAIHPFIHTGFGLEFNDRVVLAEGLAETAVHQDVIVNLVIPSSHIEPLFTTPSPPRPSSSPSLLSIYTSILSSPTLKPQPYDPESMVNDQLKSSVEGPKAAELRGMVGRWSLSDEEVADGPEGWQKKFNEIAVFVTLLACATGRKGKEIRVDFFLMHTLTSSIFLPAYLSHLPHTLRRALLRRYIIEVFHFALARGRPPIDPELIMSYDLYPTINTEGSEEALKQLVKNDKALGKGTKEERNVWLSLLESAMIYPGMSLLLFCLLSSLFPDSHVIKSIRSLVHYASLLGNSPPGSLPGTYKEEGKEAGKEEAVKGMIKLDGSMFLRAAGAIMMTMAPGGQGAWDRSQLGYDEAWE</sequence>
<evidence type="ECO:0000313" key="2">
    <source>
        <dbReference type="EMBL" id="KIR50104.1"/>
    </source>
</evidence>
<keyword evidence="1" id="KW-0560">Oxidoreductase</keyword>
<dbReference type="InterPro" id="IPR025337">
    <property type="entry name" value="Questin_oxidase-like"/>
</dbReference>
<dbReference type="AlphaFoldDB" id="A0A0D0VUI1"/>
<dbReference type="GO" id="GO:0016491">
    <property type="term" value="F:oxidoreductase activity"/>
    <property type="evidence" value="ECO:0007669"/>
    <property type="project" value="UniProtKB-KW"/>
</dbReference>
<dbReference type="PANTHER" id="PTHR35870:SF1">
    <property type="entry name" value="PROTEIN, PUTATIVE (AFU_ORTHOLOGUE AFUA_5G03330)-RELATED"/>
    <property type="match status" value="1"/>
</dbReference>